<keyword evidence="2 5" id="KW-0812">Transmembrane</keyword>
<dbReference type="GO" id="GO:0005886">
    <property type="term" value="C:plasma membrane"/>
    <property type="evidence" value="ECO:0007669"/>
    <property type="project" value="TreeGrafter"/>
</dbReference>
<dbReference type="AlphaFoldDB" id="A0A075I030"/>
<keyword evidence="4 5" id="KW-0472">Membrane</keyword>
<dbReference type="InterPro" id="IPR003339">
    <property type="entry name" value="ABC/ECF_trnsptr_transmembrane"/>
</dbReference>
<feature type="transmembrane region" description="Helical" evidence="5">
    <location>
        <begin position="65"/>
        <end position="86"/>
    </location>
</feature>
<accession>A0A075I030</accession>
<feature type="transmembrane region" description="Helical" evidence="5">
    <location>
        <begin position="92"/>
        <end position="112"/>
    </location>
</feature>
<proteinExistence type="predicted"/>
<feature type="transmembrane region" description="Helical" evidence="5">
    <location>
        <begin position="217"/>
        <end position="238"/>
    </location>
</feature>
<evidence type="ECO:0000256" key="3">
    <source>
        <dbReference type="ARBA" id="ARBA00022989"/>
    </source>
</evidence>
<evidence type="ECO:0000256" key="4">
    <source>
        <dbReference type="ARBA" id="ARBA00023136"/>
    </source>
</evidence>
<evidence type="ECO:0000256" key="5">
    <source>
        <dbReference type="SAM" id="Phobius"/>
    </source>
</evidence>
<evidence type="ECO:0000313" key="6">
    <source>
        <dbReference type="EMBL" id="AIF19388.1"/>
    </source>
</evidence>
<name>A0A075I030_9ARCH</name>
<dbReference type="Pfam" id="PF02361">
    <property type="entry name" value="CbiQ"/>
    <property type="match status" value="1"/>
</dbReference>
<dbReference type="CDD" id="cd16914">
    <property type="entry name" value="EcfT"/>
    <property type="match status" value="1"/>
</dbReference>
<dbReference type="PANTHER" id="PTHR33514:SF13">
    <property type="entry name" value="PROTEIN ABCI12, CHLOROPLASTIC"/>
    <property type="match status" value="1"/>
</dbReference>
<dbReference type="EMBL" id="KF901136">
    <property type="protein sequence ID" value="AIF19388.1"/>
    <property type="molecule type" value="Genomic_DNA"/>
</dbReference>
<feature type="transmembrane region" description="Helical" evidence="5">
    <location>
        <begin position="132"/>
        <end position="154"/>
    </location>
</feature>
<dbReference type="PANTHER" id="PTHR33514">
    <property type="entry name" value="PROTEIN ABCI12, CHLOROPLASTIC"/>
    <property type="match status" value="1"/>
</dbReference>
<gene>
    <name evidence="6" type="primary">cbiQ</name>
</gene>
<reference evidence="6" key="1">
    <citation type="journal article" date="2014" name="Genome Biol. Evol.">
        <title>Pangenome evidence for extensive interdomain horizontal transfer affecting lineage core and shell genes in uncultured planktonic thaumarchaeota and euryarchaeota.</title>
        <authorList>
            <person name="Deschamps P."/>
            <person name="Zivanovic Y."/>
            <person name="Moreira D."/>
            <person name="Rodriguez-Valera F."/>
            <person name="Lopez-Garcia P."/>
        </authorList>
    </citation>
    <scope>NUCLEOTIDE SEQUENCE</scope>
</reference>
<keyword evidence="3 5" id="KW-1133">Transmembrane helix</keyword>
<evidence type="ECO:0000256" key="1">
    <source>
        <dbReference type="ARBA" id="ARBA00004141"/>
    </source>
</evidence>
<protein>
    <submittedName>
        <fullName evidence="6">Cobalt transport protein (CbiQ)</fullName>
    </submittedName>
</protein>
<organism evidence="6">
    <name type="scientific">uncultured marine thaumarchaeote KM3_86_F11</name>
    <dbReference type="NCBI Taxonomy" id="1456322"/>
    <lineage>
        <taxon>Archaea</taxon>
        <taxon>Nitrososphaerota</taxon>
        <taxon>environmental samples</taxon>
    </lineage>
</organism>
<comment type="subcellular location">
    <subcellularLocation>
        <location evidence="1">Membrane</location>
        <topology evidence="1">Multi-pass membrane protein</topology>
    </subcellularLocation>
</comment>
<sequence>MQFIANGFIYRKSNSIIHKLDPRVKLLISIQLFTLALLVSDLYNLLIIFTAITIFSLLGKITRRLLRTMIFATGFSVLILIINYFAGYSLLYSIQIALRFISIVCSTSLFFLVTSPDELEYVLRWFRLPRDLVFAFVTSVRFVPVILMDTLQIMDAQKSRGLELEKGNPIARIKKFVPILVPLIINEVIRSGELAEAMESRGYGISKKPTSLYSLKLVNFDMIVISITMISFISVILLGY</sequence>
<evidence type="ECO:0000256" key="2">
    <source>
        <dbReference type="ARBA" id="ARBA00022692"/>
    </source>
</evidence>
<feature type="transmembrane region" description="Helical" evidence="5">
    <location>
        <begin position="30"/>
        <end position="58"/>
    </location>
</feature>